<comment type="cofactor">
    <cofactor evidence="1">
        <name>FAD</name>
        <dbReference type="ChEBI" id="CHEBI:57692"/>
    </cofactor>
</comment>
<keyword evidence="3" id="KW-0274">FAD</keyword>
<dbReference type="Pfam" id="PF22780">
    <property type="entry name" value="HI0933_like_1st"/>
    <property type="match status" value="1"/>
</dbReference>
<dbReference type="PANTHER" id="PTHR42887:SF2">
    <property type="entry name" value="OS12G0638800 PROTEIN"/>
    <property type="match status" value="1"/>
</dbReference>
<dbReference type="PRINTS" id="PR00411">
    <property type="entry name" value="PNDRDTASEI"/>
</dbReference>
<keyword evidence="7" id="KW-1185">Reference proteome</keyword>
<dbReference type="Proteomes" id="UP000014411">
    <property type="component" value="Unassembled WGS sequence"/>
</dbReference>
<protein>
    <recommendedName>
        <fullName evidence="8">Oxidoreductase</fullName>
    </recommendedName>
</protein>
<evidence type="ECO:0000256" key="3">
    <source>
        <dbReference type="ARBA" id="ARBA00022827"/>
    </source>
</evidence>
<name>S3HP58_9HYPH</name>
<dbReference type="eggNOG" id="COG2081">
    <property type="taxonomic scope" value="Bacteria"/>
</dbReference>
<dbReference type="InterPro" id="IPR036188">
    <property type="entry name" value="FAD/NAD-bd_sf"/>
</dbReference>
<dbReference type="STRING" id="990285.RGCCGE502_03622"/>
<dbReference type="Gene3D" id="2.40.30.10">
    <property type="entry name" value="Translation factors"/>
    <property type="match status" value="1"/>
</dbReference>
<dbReference type="InterPro" id="IPR004792">
    <property type="entry name" value="BaiN-like"/>
</dbReference>
<keyword evidence="2" id="KW-0285">Flavoprotein</keyword>
<dbReference type="InterPro" id="IPR057661">
    <property type="entry name" value="RsdA/BaiN/AoA(So)_Rossmann"/>
</dbReference>
<dbReference type="InterPro" id="IPR055178">
    <property type="entry name" value="RsdA/BaiN/AoA(So)-like_dom"/>
</dbReference>
<dbReference type="PANTHER" id="PTHR42887">
    <property type="entry name" value="OS12G0638800 PROTEIN"/>
    <property type="match status" value="1"/>
</dbReference>
<comment type="caution">
    <text evidence="6">The sequence shown here is derived from an EMBL/GenBank/DDBJ whole genome shotgun (WGS) entry which is preliminary data.</text>
</comment>
<sequence>MVLQRKSDVIVLGAGAAGMMCAIRAAQRGRSVIVLDHAKSPGEKIRISGGGRCNFTNIHTSPKSFLSANPHFCKSALARFTPSDFIAMVDRHRIAWHEKTLGQLFCDDTAKDVIRMLLDEMQAAGAALHLRTEIVDVEKSGEGFRITTSEGAYECRSLVIATGGKSIPKMGATGFAYRIAEQFGLPLVETRPGLVPLTMDQAALENLSELSGISAPAEIRHGKTAFREALLFTHRGLSGPAILQISSYWREGDDITIDIEPDLDLLEHLKAAKRTNGRQSAQTALAEILPKRLAQHLTDREGIVGHMADLSDKTLLRLAEAVQSWKIKPSGSEGYRTAEVTLGGIDTAALDSRTMAAKEVPGLHFIGECVDVTGWLGGYNFQWAWASGFVAGESL</sequence>
<evidence type="ECO:0008006" key="8">
    <source>
        <dbReference type="Google" id="ProtNLM"/>
    </source>
</evidence>
<evidence type="ECO:0000256" key="2">
    <source>
        <dbReference type="ARBA" id="ARBA00022630"/>
    </source>
</evidence>
<dbReference type="SUPFAM" id="SSF160996">
    <property type="entry name" value="HI0933 insert domain-like"/>
    <property type="match status" value="1"/>
</dbReference>
<evidence type="ECO:0000259" key="4">
    <source>
        <dbReference type="Pfam" id="PF03486"/>
    </source>
</evidence>
<organism evidence="6 7">
    <name type="scientific">Rhizobium grahamii CCGE 502</name>
    <dbReference type="NCBI Taxonomy" id="990285"/>
    <lineage>
        <taxon>Bacteria</taxon>
        <taxon>Pseudomonadati</taxon>
        <taxon>Pseudomonadota</taxon>
        <taxon>Alphaproteobacteria</taxon>
        <taxon>Hyphomicrobiales</taxon>
        <taxon>Rhizobiaceae</taxon>
        <taxon>Rhizobium/Agrobacterium group</taxon>
        <taxon>Rhizobium</taxon>
    </lineage>
</organism>
<dbReference type="AlphaFoldDB" id="S3HP58"/>
<dbReference type="Pfam" id="PF03486">
    <property type="entry name" value="HI0933_like"/>
    <property type="match status" value="1"/>
</dbReference>
<dbReference type="NCBIfam" id="TIGR00275">
    <property type="entry name" value="aminoacetone oxidase family FAD-binding enzyme"/>
    <property type="match status" value="1"/>
</dbReference>
<dbReference type="Gene3D" id="1.10.8.260">
    <property type="entry name" value="HI0933 insert domain-like"/>
    <property type="match status" value="1"/>
</dbReference>
<proteinExistence type="predicted"/>
<dbReference type="InterPro" id="IPR023166">
    <property type="entry name" value="BaiN-like_dom_sf"/>
</dbReference>
<feature type="domain" description="RsdA/BaiN/AoA(So)-like Rossmann fold-like" evidence="4">
    <location>
        <begin position="8"/>
        <end position="393"/>
    </location>
</feature>
<dbReference type="Gene3D" id="3.50.50.60">
    <property type="entry name" value="FAD/NAD(P)-binding domain"/>
    <property type="match status" value="1"/>
</dbReference>
<dbReference type="EMBL" id="AEYE02000004">
    <property type="protein sequence ID" value="EPE99760.1"/>
    <property type="molecule type" value="Genomic_DNA"/>
</dbReference>
<evidence type="ECO:0000313" key="6">
    <source>
        <dbReference type="EMBL" id="EPE99760.1"/>
    </source>
</evidence>
<dbReference type="SUPFAM" id="SSF51905">
    <property type="entry name" value="FAD/NAD(P)-binding domain"/>
    <property type="match status" value="1"/>
</dbReference>
<reference evidence="6 7" key="1">
    <citation type="journal article" date="2012" name="J. Bacteriol.">
        <title>Genome sequence of Rhizobium grahamii CCGE502, a broad-host-range symbiont with low nodulation competitiveness in Phaseolus vulgaris.</title>
        <authorList>
            <person name="Althabegoiti M.J."/>
            <person name="Lozano L."/>
            <person name="Torres-Tejerizo G."/>
            <person name="Ormeno-Orrillo E."/>
            <person name="Rogel M.A."/>
            <person name="Gonzalez V."/>
            <person name="Martinez-Romero E."/>
        </authorList>
    </citation>
    <scope>NUCLEOTIDE SEQUENCE [LARGE SCALE GENOMIC DNA]</scope>
    <source>
        <strain evidence="6 7">CCGE 502</strain>
    </source>
</reference>
<dbReference type="HOGENOM" id="CLU_025174_2_0_5"/>
<evidence type="ECO:0000256" key="1">
    <source>
        <dbReference type="ARBA" id="ARBA00001974"/>
    </source>
</evidence>
<evidence type="ECO:0000259" key="5">
    <source>
        <dbReference type="Pfam" id="PF22780"/>
    </source>
</evidence>
<evidence type="ECO:0000313" key="7">
    <source>
        <dbReference type="Proteomes" id="UP000014411"/>
    </source>
</evidence>
<gene>
    <name evidence="6" type="ORF">RGCCGE502_03622</name>
</gene>
<accession>S3HP58</accession>
<dbReference type="PRINTS" id="PR00368">
    <property type="entry name" value="FADPNR"/>
</dbReference>
<feature type="domain" description="RsdA/BaiN/AoA(So)-like insert" evidence="5">
    <location>
        <begin position="191"/>
        <end position="340"/>
    </location>
</feature>